<organism evidence="6 7">
    <name type="scientific">Paraoerskovia sediminicola</name>
    <dbReference type="NCBI Taxonomy" id="1138587"/>
    <lineage>
        <taxon>Bacteria</taxon>
        <taxon>Bacillati</taxon>
        <taxon>Actinomycetota</taxon>
        <taxon>Actinomycetes</taxon>
        <taxon>Micrococcales</taxon>
        <taxon>Cellulomonadaceae</taxon>
        <taxon>Paraoerskovia</taxon>
    </lineage>
</organism>
<evidence type="ECO:0000256" key="3">
    <source>
        <dbReference type="SAM" id="Phobius"/>
    </source>
</evidence>
<feature type="region of interest" description="Disordered" evidence="2">
    <location>
        <begin position="44"/>
        <end position="92"/>
    </location>
</feature>
<dbReference type="EMBL" id="AP027729">
    <property type="protein sequence ID" value="BDZ40870.1"/>
    <property type="molecule type" value="Genomic_DNA"/>
</dbReference>
<evidence type="ECO:0000313" key="6">
    <source>
        <dbReference type="EMBL" id="BDZ40870.1"/>
    </source>
</evidence>
<feature type="signal peptide" evidence="4">
    <location>
        <begin position="1"/>
        <end position="26"/>
    </location>
</feature>
<evidence type="ECO:0000256" key="4">
    <source>
        <dbReference type="SAM" id="SignalP"/>
    </source>
</evidence>
<feature type="coiled-coil region" evidence="1">
    <location>
        <begin position="199"/>
        <end position="226"/>
    </location>
</feature>
<dbReference type="Proteomes" id="UP001321475">
    <property type="component" value="Chromosome"/>
</dbReference>
<feature type="domain" description="DUF4349" evidence="5">
    <location>
        <begin position="80"/>
        <end position="289"/>
    </location>
</feature>
<evidence type="ECO:0000256" key="1">
    <source>
        <dbReference type="SAM" id="Coils"/>
    </source>
</evidence>
<dbReference type="RefSeq" id="WP_286218190.1">
    <property type="nucleotide sequence ID" value="NZ_AP027729.1"/>
</dbReference>
<evidence type="ECO:0000256" key="2">
    <source>
        <dbReference type="SAM" id="MobiDB-lite"/>
    </source>
</evidence>
<keyword evidence="7" id="KW-1185">Reference proteome</keyword>
<dbReference type="InterPro" id="IPR025645">
    <property type="entry name" value="DUF4349"/>
</dbReference>
<feature type="region of interest" description="Disordered" evidence="2">
    <location>
        <begin position="108"/>
        <end position="130"/>
    </location>
</feature>
<protein>
    <recommendedName>
        <fullName evidence="5">DUF4349 domain-containing protein</fullName>
    </recommendedName>
</protein>
<keyword evidence="1" id="KW-0175">Coiled coil</keyword>
<sequence>MDHRSRLLRSATALALVALFATGCSASGEDSSAADDAAVGSDAIDSSAGRAAGPELVEGPVTDAADGASTDTEADPDADRSEITTGSVWLRADDPSVASQQIAGMVEAAGGRVESRSQFTPDGDDGGDPSASMSVRIPSESVTATIEALDEVGEVTEVSVDTVDVTAQAQDLDARIAALTASTRRLTELMADATSTEDLLTAEKELTARQAELDSLTNQRDQLSDQVAMSTLWITIDVPSAPTELAPGGFTGGLATGWDALLTFVNATVVTVGVLVPWLALGAVVLVVVLAVRRRHRRRSELGGAGPDDDGRGDPDADPGTGPGSGGPAQSRPEHADAPAPRQAGDRVDAR</sequence>
<evidence type="ECO:0000259" key="5">
    <source>
        <dbReference type="Pfam" id="PF14257"/>
    </source>
</evidence>
<keyword evidence="3" id="KW-0472">Membrane</keyword>
<gene>
    <name evidence="6" type="ORF">GCM10025865_01690</name>
</gene>
<keyword evidence="4" id="KW-0732">Signal</keyword>
<keyword evidence="3" id="KW-0812">Transmembrane</keyword>
<name>A0ABM8FYN8_9CELL</name>
<evidence type="ECO:0000313" key="7">
    <source>
        <dbReference type="Proteomes" id="UP001321475"/>
    </source>
</evidence>
<feature type="chain" id="PRO_5045035670" description="DUF4349 domain-containing protein" evidence="4">
    <location>
        <begin position="27"/>
        <end position="351"/>
    </location>
</feature>
<dbReference type="PROSITE" id="PS51257">
    <property type="entry name" value="PROKAR_LIPOPROTEIN"/>
    <property type="match status" value="1"/>
</dbReference>
<accession>A0ABM8FYN8</accession>
<proteinExistence type="predicted"/>
<keyword evidence="3" id="KW-1133">Transmembrane helix</keyword>
<feature type="transmembrane region" description="Helical" evidence="3">
    <location>
        <begin position="269"/>
        <end position="292"/>
    </location>
</feature>
<reference evidence="7" key="1">
    <citation type="journal article" date="2019" name="Int. J. Syst. Evol. Microbiol.">
        <title>The Global Catalogue of Microorganisms (GCM) 10K type strain sequencing project: providing services to taxonomists for standard genome sequencing and annotation.</title>
        <authorList>
            <consortium name="The Broad Institute Genomics Platform"/>
            <consortium name="The Broad Institute Genome Sequencing Center for Infectious Disease"/>
            <person name="Wu L."/>
            <person name="Ma J."/>
        </authorList>
    </citation>
    <scope>NUCLEOTIDE SEQUENCE [LARGE SCALE GENOMIC DNA]</scope>
    <source>
        <strain evidence="7">NBRC 108565</strain>
    </source>
</reference>
<feature type="region of interest" description="Disordered" evidence="2">
    <location>
        <begin position="298"/>
        <end position="351"/>
    </location>
</feature>
<dbReference type="Pfam" id="PF14257">
    <property type="entry name" value="DUF4349"/>
    <property type="match status" value="1"/>
</dbReference>